<organism evidence="3 4">
    <name type="scientific">Luteococcus peritonei</name>
    <dbReference type="NCBI Taxonomy" id="88874"/>
    <lineage>
        <taxon>Bacteria</taxon>
        <taxon>Bacillati</taxon>
        <taxon>Actinomycetota</taxon>
        <taxon>Actinomycetes</taxon>
        <taxon>Propionibacteriales</taxon>
        <taxon>Propionibacteriaceae</taxon>
        <taxon>Luteococcus</taxon>
    </lineage>
</organism>
<feature type="chain" id="PRO_5045064584" description="Extracellular solute-binding protein" evidence="2">
    <location>
        <begin position="20"/>
        <end position="169"/>
    </location>
</feature>
<feature type="region of interest" description="Disordered" evidence="1">
    <location>
        <begin position="132"/>
        <end position="169"/>
    </location>
</feature>
<protein>
    <recommendedName>
        <fullName evidence="5">Extracellular solute-binding protein</fullName>
    </recommendedName>
</protein>
<dbReference type="SUPFAM" id="SSF53850">
    <property type="entry name" value="Periplasmic binding protein-like II"/>
    <property type="match status" value="1"/>
</dbReference>
<feature type="signal peptide" evidence="2">
    <location>
        <begin position="1"/>
        <end position="19"/>
    </location>
</feature>
<sequence length="169" mass="17377">MLKHVRAALALGAGLSLLAVTGCNPAGPAADPAAPSASQAQDFAGPATGALRTSGFSPSDEVGKARSDLAQQKLADVTVTMDTTDFDTQKFAAQVASGSAPDLVQVDREIIGTLADKGLIVPLDACYTQHQVEPASATTRPSCRTSPTTRRSTASRSSSRPASCWPIPR</sequence>
<evidence type="ECO:0000256" key="1">
    <source>
        <dbReference type="SAM" id="MobiDB-lite"/>
    </source>
</evidence>
<proteinExistence type="predicted"/>
<comment type="caution">
    <text evidence="3">The sequence shown here is derived from an EMBL/GenBank/DDBJ whole genome shotgun (WGS) entry which is preliminary data.</text>
</comment>
<dbReference type="RefSeq" id="WP_343872549.1">
    <property type="nucleotide sequence ID" value="NZ_BAAAIX010000009.1"/>
</dbReference>
<feature type="compositionally biased region" description="Low complexity" evidence="1">
    <location>
        <begin position="135"/>
        <end position="169"/>
    </location>
</feature>
<evidence type="ECO:0000313" key="3">
    <source>
        <dbReference type="EMBL" id="MFD1889516.1"/>
    </source>
</evidence>
<name>A0ABW4RTG3_9ACTN</name>
<feature type="compositionally biased region" description="Low complexity" evidence="1">
    <location>
        <begin position="27"/>
        <end position="44"/>
    </location>
</feature>
<accession>A0ABW4RTG3</accession>
<dbReference type="Proteomes" id="UP001597326">
    <property type="component" value="Unassembled WGS sequence"/>
</dbReference>
<evidence type="ECO:0008006" key="5">
    <source>
        <dbReference type="Google" id="ProtNLM"/>
    </source>
</evidence>
<keyword evidence="4" id="KW-1185">Reference proteome</keyword>
<dbReference type="PROSITE" id="PS51257">
    <property type="entry name" value="PROKAR_LIPOPROTEIN"/>
    <property type="match status" value="1"/>
</dbReference>
<evidence type="ECO:0000256" key="2">
    <source>
        <dbReference type="SAM" id="SignalP"/>
    </source>
</evidence>
<reference evidence="4" key="1">
    <citation type="journal article" date="2019" name="Int. J. Syst. Evol. Microbiol.">
        <title>The Global Catalogue of Microorganisms (GCM) 10K type strain sequencing project: providing services to taxonomists for standard genome sequencing and annotation.</title>
        <authorList>
            <consortium name="The Broad Institute Genomics Platform"/>
            <consortium name="The Broad Institute Genome Sequencing Center for Infectious Disease"/>
            <person name="Wu L."/>
            <person name="Ma J."/>
        </authorList>
    </citation>
    <scope>NUCLEOTIDE SEQUENCE [LARGE SCALE GENOMIC DNA]</scope>
    <source>
        <strain evidence="4">CAIM 431</strain>
    </source>
</reference>
<evidence type="ECO:0000313" key="4">
    <source>
        <dbReference type="Proteomes" id="UP001597326"/>
    </source>
</evidence>
<dbReference type="EMBL" id="JBHUFZ010000011">
    <property type="protein sequence ID" value="MFD1889516.1"/>
    <property type="molecule type" value="Genomic_DNA"/>
</dbReference>
<feature type="region of interest" description="Disordered" evidence="1">
    <location>
        <begin position="27"/>
        <end position="65"/>
    </location>
</feature>
<keyword evidence="2" id="KW-0732">Signal</keyword>
<gene>
    <name evidence="3" type="ORF">ACFSCS_04840</name>
</gene>
<dbReference type="Gene3D" id="3.40.190.10">
    <property type="entry name" value="Periplasmic binding protein-like II"/>
    <property type="match status" value="1"/>
</dbReference>